<name>A0A1Y1QZZ2_9GAMM</name>
<evidence type="ECO:0000313" key="3">
    <source>
        <dbReference type="Proteomes" id="UP000192491"/>
    </source>
</evidence>
<dbReference type="CDD" id="cd03801">
    <property type="entry name" value="GT4_PimA-like"/>
    <property type="match status" value="1"/>
</dbReference>
<proteinExistence type="predicted"/>
<gene>
    <name evidence="2" type="ORF">BWK73_01135</name>
</gene>
<dbReference type="GO" id="GO:0016757">
    <property type="term" value="F:glycosyltransferase activity"/>
    <property type="evidence" value="ECO:0007669"/>
    <property type="project" value="TreeGrafter"/>
</dbReference>
<dbReference type="PANTHER" id="PTHR12526:SF631">
    <property type="entry name" value="BLL6306 PROTEIN"/>
    <property type="match status" value="1"/>
</dbReference>
<dbReference type="InterPro" id="IPR028098">
    <property type="entry name" value="Glyco_trans_4-like_N"/>
</dbReference>
<dbReference type="SUPFAM" id="SSF53756">
    <property type="entry name" value="UDP-Glycosyltransferase/glycogen phosphorylase"/>
    <property type="match status" value="1"/>
</dbReference>
<dbReference type="PANTHER" id="PTHR12526">
    <property type="entry name" value="GLYCOSYLTRANSFERASE"/>
    <property type="match status" value="1"/>
</dbReference>
<dbReference type="EMBL" id="MTEJ01000001">
    <property type="protein sequence ID" value="OQX17318.1"/>
    <property type="molecule type" value="Genomic_DNA"/>
</dbReference>
<evidence type="ECO:0000313" key="2">
    <source>
        <dbReference type="EMBL" id="OQX17318.1"/>
    </source>
</evidence>
<organism evidence="2 3">
    <name type="scientific">Thiothrix lacustris</name>
    <dbReference type="NCBI Taxonomy" id="525917"/>
    <lineage>
        <taxon>Bacteria</taxon>
        <taxon>Pseudomonadati</taxon>
        <taxon>Pseudomonadota</taxon>
        <taxon>Gammaproteobacteria</taxon>
        <taxon>Thiotrichales</taxon>
        <taxon>Thiotrichaceae</taxon>
        <taxon>Thiothrix</taxon>
    </lineage>
</organism>
<reference evidence="2 3" key="1">
    <citation type="submission" date="2017-01" db="EMBL/GenBank/DDBJ databases">
        <title>Novel large sulfur bacteria in the metagenomes of groundwater-fed chemosynthetic microbial mats in the Lake Huron basin.</title>
        <authorList>
            <person name="Sharrar A.M."/>
            <person name="Flood B.E."/>
            <person name="Bailey J.V."/>
            <person name="Jones D.S."/>
            <person name="Biddanda B."/>
            <person name="Ruberg S.A."/>
            <person name="Marcus D.N."/>
            <person name="Dick G.J."/>
        </authorList>
    </citation>
    <scope>NUCLEOTIDE SEQUENCE [LARGE SCALE GENOMIC DNA]</scope>
    <source>
        <strain evidence="2">A8</strain>
    </source>
</reference>
<accession>A0A1Y1QZZ2</accession>
<dbReference type="Pfam" id="PF13579">
    <property type="entry name" value="Glyco_trans_4_4"/>
    <property type="match status" value="1"/>
</dbReference>
<sequence length="360" mass="38794">MSGPLPPAIGGMASVIGALGQSLLATRTDLRLFDTGKKTSEGRSLWQGLGARFTLMGEWRAALRQHRAEIVHIHTCSGFTYFLDGLLLLLARQQGCKVVLHVHGARFDQFLDGLSPVLLAAARFLAGRADVVIALSEDWRKRLVSRLPGSHVLVLANGVPEPGILHQRKPAATTRFVFLGNLCKRKGVPVLLDAMEIASEPWSVQFAGGDEDPGFTEWTRDQVERRHLHHRAQLLGPVVGVAKDELLAQADAFVLPSLAEGLPMALLEAMAARLPVVVTSVGAMPEVIDDGIDGVLVPPNNAAALSAAMDRLAQSADRRAEIGQAGYAKYLSRYSVDAMAQGLLNIYDESFGTEVNTGMR</sequence>
<feature type="domain" description="Glycosyltransferase subfamily 4-like N-terminal" evidence="1">
    <location>
        <begin position="51"/>
        <end position="158"/>
    </location>
</feature>
<evidence type="ECO:0000259" key="1">
    <source>
        <dbReference type="Pfam" id="PF13579"/>
    </source>
</evidence>
<comment type="caution">
    <text evidence="2">The sequence shown here is derived from an EMBL/GenBank/DDBJ whole genome shotgun (WGS) entry which is preliminary data.</text>
</comment>
<dbReference type="AlphaFoldDB" id="A0A1Y1QZZ2"/>
<protein>
    <recommendedName>
        <fullName evidence="1">Glycosyltransferase subfamily 4-like N-terminal domain-containing protein</fullName>
    </recommendedName>
</protein>
<dbReference type="Gene3D" id="3.40.50.2000">
    <property type="entry name" value="Glycogen Phosphorylase B"/>
    <property type="match status" value="2"/>
</dbReference>
<dbReference type="Proteomes" id="UP000192491">
    <property type="component" value="Unassembled WGS sequence"/>
</dbReference>
<dbReference type="Pfam" id="PF13692">
    <property type="entry name" value="Glyco_trans_1_4"/>
    <property type="match status" value="1"/>
</dbReference>